<accession>A0A433QQ40</accession>
<proteinExistence type="predicted"/>
<dbReference type="EMBL" id="RBNJ01002508">
    <property type="protein sequence ID" value="RUS31891.1"/>
    <property type="molecule type" value="Genomic_DNA"/>
</dbReference>
<dbReference type="Proteomes" id="UP000274822">
    <property type="component" value="Unassembled WGS sequence"/>
</dbReference>
<keyword evidence="3" id="KW-1185">Reference proteome</keyword>
<feature type="domain" description="RNase III" evidence="1">
    <location>
        <begin position="51"/>
        <end position="145"/>
    </location>
</feature>
<protein>
    <submittedName>
        <fullName evidence="2">Ribonuclease-III-like-domain-containing protein</fullName>
    </submittedName>
</protein>
<dbReference type="Pfam" id="PF14622">
    <property type="entry name" value="Ribonucleas_3_3"/>
    <property type="match status" value="1"/>
</dbReference>
<dbReference type="GO" id="GO:0006396">
    <property type="term" value="P:RNA processing"/>
    <property type="evidence" value="ECO:0007669"/>
    <property type="project" value="InterPro"/>
</dbReference>
<evidence type="ECO:0000313" key="3">
    <source>
        <dbReference type="Proteomes" id="UP000274822"/>
    </source>
</evidence>
<gene>
    <name evidence="2" type="ORF">BC938DRAFT_476820</name>
</gene>
<dbReference type="AlphaFoldDB" id="A0A433QQ40"/>
<organism evidence="2 3">
    <name type="scientific">Jimgerdemannia flammicorona</name>
    <dbReference type="NCBI Taxonomy" id="994334"/>
    <lineage>
        <taxon>Eukaryota</taxon>
        <taxon>Fungi</taxon>
        <taxon>Fungi incertae sedis</taxon>
        <taxon>Mucoromycota</taxon>
        <taxon>Mucoromycotina</taxon>
        <taxon>Endogonomycetes</taxon>
        <taxon>Endogonales</taxon>
        <taxon>Endogonaceae</taxon>
        <taxon>Jimgerdemannia</taxon>
    </lineage>
</organism>
<dbReference type="InterPro" id="IPR036389">
    <property type="entry name" value="RNase_III_sf"/>
</dbReference>
<comment type="caution">
    <text evidence="2">The sequence shown here is derived from an EMBL/GenBank/DDBJ whole genome shotgun (WGS) entry which is preliminary data.</text>
</comment>
<dbReference type="SMART" id="SM00535">
    <property type="entry name" value="RIBOc"/>
    <property type="match status" value="1"/>
</dbReference>
<evidence type="ECO:0000313" key="2">
    <source>
        <dbReference type="EMBL" id="RUS31891.1"/>
    </source>
</evidence>
<reference evidence="2 3" key="1">
    <citation type="journal article" date="2018" name="New Phytol.">
        <title>Phylogenomics of Endogonaceae and evolution of mycorrhizas within Mucoromycota.</title>
        <authorList>
            <person name="Chang Y."/>
            <person name="Desiro A."/>
            <person name="Na H."/>
            <person name="Sandor L."/>
            <person name="Lipzen A."/>
            <person name="Clum A."/>
            <person name="Barry K."/>
            <person name="Grigoriev I.V."/>
            <person name="Martin F.M."/>
            <person name="Stajich J.E."/>
            <person name="Smith M.E."/>
            <person name="Bonito G."/>
            <person name="Spatafora J.W."/>
        </authorList>
    </citation>
    <scope>NUCLEOTIDE SEQUENCE [LARGE SCALE GENOMIC DNA]</scope>
    <source>
        <strain evidence="2 3">AD002</strain>
    </source>
</reference>
<evidence type="ECO:0000259" key="1">
    <source>
        <dbReference type="PROSITE" id="PS50142"/>
    </source>
</evidence>
<name>A0A433QQ40_9FUNG</name>
<dbReference type="GO" id="GO:0004525">
    <property type="term" value="F:ribonuclease III activity"/>
    <property type="evidence" value="ECO:0007669"/>
    <property type="project" value="InterPro"/>
</dbReference>
<sequence length="208" mass="23191">MQPISLLTRIVSLSPRTLRLLSSSFNAALHTSHLTLSPTTAESVQHTASYQHGQLPTNERLEMLGQRVLELHVTDVVDRTQPNGDLEGLTRPYLNHDRLAQLGRNIGLQEFTRYTLPAKSSDTGVDRIIVTGFRALIGAIYHDKMVAAIERSNTSSTGRHRRQGIHRRACAVATKCCGREKCTYRARLERLGLHIGITTYVVGKIELI</sequence>
<dbReference type="InterPro" id="IPR000999">
    <property type="entry name" value="RNase_III_dom"/>
</dbReference>
<dbReference type="Gene3D" id="1.10.1520.10">
    <property type="entry name" value="Ribonuclease III domain"/>
    <property type="match status" value="1"/>
</dbReference>
<dbReference type="CDD" id="cd00593">
    <property type="entry name" value="RIBOc"/>
    <property type="match status" value="1"/>
</dbReference>
<dbReference type="SUPFAM" id="SSF69065">
    <property type="entry name" value="RNase III domain-like"/>
    <property type="match status" value="1"/>
</dbReference>
<dbReference type="PROSITE" id="PS50142">
    <property type="entry name" value="RNASE_3_2"/>
    <property type="match status" value="1"/>
</dbReference>